<gene>
    <name evidence="4" type="ORF">COW98_03675</name>
</gene>
<dbReference type="Proteomes" id="UP000231021">
    <property type="component" value="Unassembled WGS sequence"/>
</dbReference>
<evidence type="ECO:0000256" key="1">
    <source>
        <dbReference type="ARBA" id="ARBA00022603"/>
    </source>
</evidence>
<dbReference type="PANTHER" id="PTHR13370">
    <property type="entry name" value="RNA METHYLASE-RELATED"/>
    <property type="match status" value="1"/>
</dbReference>
<dbReference type="AlphaFoldDB" id="A0A2H0BZX4"/>
<organism evidence="4 5">
    <name type="scientific">Candidatus Roizmanbacteria bacterium CG22_combo_CG10-13_8_21_14_all_35_9</name>
    <dbReference type="NCBI Taxonomy" id="1974861"/>
    <lineage>
        <taxon>Bacteria</taxon>
        <taxon>Candidatus Roizmaniibacteriota</taxon>
    </lineage>
</organism>
<evidence type="ECO:0000256" key="2">
    <source>
        <dbReference type="ARBA" id="ARBA00022679"/>
    </source>
</evidence>
<comment type="caution">
    <text evidence="4">The sequence shown here is derived from an EMBL/GenBank/DDBJ whole genome shotgun (WGS) entry which is preliminary data.</text>
</comment>
<sequence length="305" mass="36101">MKLLTIKQASEWASQYLNKQVSESNISYLIQYGKIKKHKDNGSTSVDIDDLKNYYQSYNGFREIAWKEKLGADLNWTLSFDNFRESDTTKHVHRLHPYKGKFIPQLVEYFLDNHIDDFKKTTFFKPGDIVLDPFAGSGTTLVQANELGIYSIGIDISRFNSLITEVKLIDYDFTLLKEEIEKIKKSIFDFEANNKIFSFEKELNQKIFEINNKYFPIKKSENDNLGKIKEKEILSFYDNLIKKYDIKLSQEKNKTFLDKWYINNVREEIDFAFNEIKKIKDKSIKKILKYIYEKIKEVATKKMLV</sequence>
<proteinExistence type="predicted"/>
<keyword evidence="1" id="KW-0489">Methyltransferase</keyword>
<keyword evidence="2" id="KW-0808">Transferase</keyword>
<dbReference type="Pfam" id="PF01555">
    <property type="entry name" value="N6_N4_Mtase"/>
    <property type="match status" value="1"/>
</dbReference>
<evidence type="ECO:0000259" key="3">
    <source>
        <dbReference type="Pfam" id="PF01555"/>
    </source>
</evidence>
<evidence type="ECO:0000313" key="4">
    <source>
        <dbReference type="EMBL" id="PIP62508.1"/>
    </source>
</evidence>
<protein>
    <recommendedName>
        <fullName evidence="3">DNA methylase N-4/N-6 domain-containing protein</fullName>
    </recommendedName>
</protein>
<dbReference type="SUPFAM" id="SSF53335">
    <property type="entry name" value="S-adenosyl-L-methionine-dependent methyltransferases"/>
    <property type="match status" value="1"/>
</dbReference>
<reference evidence="4 5" key="1">
    <citation type="submission" date="2017-09" db="EMBL/GenBank/DDBJ databases">
        <title>Depth-based differentiation of microbial function through sediment-hosted aquifers and enrichment of novel symbionts in the deep terrestrial subsurface.</title>
        <authorList>
            <person name="Probst A.J."/>
            <person name="Ladd B."/>
            <person name="Jarett J.K."/>
            <person name="Geller-Mcgrath D.E."/>
            <person name="Sieber C.M."/>
            <person name="Emerson J.B."/>
            <person name="Anantharaman K."/>
            <person name="Thomas B.C."/>
            <person name="Malmstrom R."/>
            <person name="Stieglmeier M."/>
            <person name="Klingl A."/>
            <person name="Woyke T."/>
            <person name="Ryan C.M."/>
            <person name="Banfield J.F."/>
        </authorList>
    </citation>
    <scope>NUCLEOTIDE SEQUENCE [LARGE SCALE GENOMIC DNA]</scope>
    <source>
        <strain evidence="4">CG22_combo_CG10-13_8_21_14_all_35_9</strain>
    </source>
</reference>
<dbReference type="GO" id="GO:0009007">
    <property type="term" value="F:site-specific DNA-methyltransferase (adenine-specific) activity"/>
    <property type="evidence" value="ECO:0007669"/>
    <property type="project" value="TreeGrafter"/>
</dbReference>
<evidence type="ECO:0000313" key="5">
    <source>
        <dbReference type="Proteomes" id="UP000231021"/>
    </source>
</evidence>
<dbReference type="GO" id="GO:0008170">
    <property type="term" value="F:N-methyltransferase activity"/>
    <property type="evidence" value="ECO:0007669"/>
    <property type="project" value="InterPro"/>
</dbReference>
<dbReference type="GO" id="GO:0003677">
    <property type="term" value="F:DNA binding"/>
    <property type="evidence" value="ECO:0007669"/>
    <property type="project" value="InterPro"/>
</dbReference>
<accession>A0A2H0BZX4</accession>
<dbReference type="Gene3D" id="3.40.50.150">
    <property type="entry name" value="Vaccinia Virus protein VP39"/>
    <property type="match status" value="1"/>
</dbReference>
<dbReference type="GO" id="GO:0005737">
    <property type="term" value="C:cytoplasm"/>
    <property type="evidence" value="ECO:0007669"/>
    <property type="project" value="TreeGrafter"/>
</dbReference>
<feature type="domain" description="DNA methylase N-4/N-6" evidence="3">
    <location>
        <begin position="33"/>
        <end position="158"/>
    </location>
</feature>
<name>A0A2H0BZX4_9BACT</name>
<dbReference type="PANTHER" id="PTHR13370:SF3">
    <property type="entry name" value="TRNA (GUANINE(10)-N2)-METHYLTRANSFERASE HOMOLOG"/>
    <property type="match status" value="1"/>
</dbReference>
<dbReference type="GO" id="GO:0032259">
    <property type="term" value="P:methylation"/>
    <property type="evidence" value="ECO:0007669"/>
    <property type="project" value="UniProtKB-KW"/>
</dbReference>
<dbReference type="InterPro" id="IPR029063">
    <property type="entry name" value="SAM-dependent_MTases_sf"/>
</dbReference>
<dbReference type="InterPro" id="IPR002941">
    <property type="entry name" value="DNA_methylase_N4/N6"/>
</dbReference>
<dbReference type="EMBL" id="PCTB01000072">
    <property type="protein sequence ID" value="PIP62508.1"/>
    <property type="molecule type" value="Genomic_DNA"/>
</dbReference>